<dbReference type="GO" id="GO:0008608">
    <property type="term" value="P:attachment of spindle microtubules to kinetochore"/>
    <property type="evidence" value="ECO:0007669"/>
    <property type="project" value="InterPro"/>
</dbReference>
<evidence type="ECO:0000256" key="9">
    <source>
        <dbReference type="ARBA" id="ARBA00022701"/>
    </source>
</evidence>
<evidence type="ECO:0000313" key="19">
    <source>
        <dbReference type="Proteomes" id="UP000799421"/>
    </source>
</evidence>
<comment type="similarity">
    <text evidence="4">Belongs to the DASH complex ASK1 family.</text>
</comment>
<keyword evidence="19" id="KW-1185">Reference proteome</keyword>
<name>A0A6A7C202_9PEZI</name>
<dbReference type="PANTHER" id="PTHR28200:SF1">
    <property type="entry name" value="DASH COMPLEX SUBUNIT ASK1"/>
    <property type="match status" value="1"/>
</dbReference>
<evidence type="ECO:0000256" key="2">
    <source>
        <dbReference type="ARBA" id="ARBA00004186"/>
    </source>
</evidence>
<evidence type="ECO:0000256" key="6">
    <source>
        <dbReference type="ARBA" id="ARBA00022454"/>
    </source>
</evidence>
<keyword evidence="11" id="KW-0159">Chromosome partition</keyword>
<sequence length="410" mass="44612">MSRPRPLTLTEELERLEQSITLTLQEIDSNFNSAHRIVTSSILPIIEQYAHNSTQVWEGSKFWKQFFESSANVSLSGYDEPVTGEQVGAQSQPQAESDSATPTATPQPPVSPGDETTETGQTDETTRSALSESDSELQSPTQTTGRRSTPVLAPPSTIEQSTKRGPSPRKYTGTNPLGHGPRTPSREASLPRREASLHQRETTLPPRTVNPKNETSHPTHPTSPEKNTDPLLHRSVLDKNYRVQVTPHRNQTTTDLWSSSPIEEAPQLRSDLFSPIKQPRTPGVSVLTPYKKVGGAALPGGGATIPPGTTPRGITSTGRRLFSPQDKTFTNTTRGNVFGTPAGDGESEGEDTLFGMSPPKTMQFSIPQSRVMQTPAREASRRIVEELMFTAGVDGSDSESFVRGVGEETF</sequence>
<dbReference type="InterPro" id="IPR013964">
    <property type="entry name" value="DASH_Ask1"/>
</dbReference>
<dbReference type="PANTHER" id="PTHR28200">
    <property type="entry name" value="DASH COMPLEX SUBUNIT ASK1"/>
    <property type="match status" value="1"/>
</dbReference>
<keyword evidence="16" id="KW-0137">Centromere</keyword>
<dbReference type="GO" id="GO:0044732">
    <property type="term" value="C:mitotic spindle pole body"/>
    <property type="evidence" value="ECO:0007669"/>
    <property type="project" value="TreeGrafter"/>
</dbReference>
<protein>
    <recommendedName>
        <fullName evidence="5">DASH complex subunit ASK1</fullName>
    </recommendedName>
</protein>
<keyword evidence="14" id="KW-0539">Nucleus</keyword>
<keyword evidence="12" id="KW-0995">Kinetochore</keyword>
<dbReference type="GO" id="GO:0072686">
    <property type="term" value="C:mitotic spindle"/>
    <property type="evidence" value="ECO:0007669"/>
    <property type="project" value="InterPro"/>
</dbReference>
<dbReference type="GO" id="GO:0042729">
    <property type="term" value="C:DASH complex"/>
    <property type="evidence" value="ECO:0007669"/>
    <property type="project" value="InterPro"/>
</dbReference>
<feature type="compositionally biased region" description="Polar residues" evidence="17">
    <location>
        <begin position="210"/>
        <end position="225"/>
    </location>
</feature>
<comment type="subcellular location">
    <subcellularLocation>
        <location evidence="3">Chromosome</location>
        <location evidence="3">Centromere</location>
        <location evidence="3">Kinetochore</location>
    </subcellularLocation>
    <subcellularLocation>
        <location evidence="2">Cytoplasm</location>
        <location evidence="2">Cytoskeleton</location>
        <location evidence="2">Spindle</location>
    </subcellularLocation>
    <subcellularLocation>
        <location evidence="1">Nucleus</location>
    </subcellularLocation>
</comment>
<dbReference type="OrthoDB" id="5573898at2759"/>
<evidence type="ECO:0000256" key="16">
    <source>
        <dbReference type="ARBA" id="ARBA00023328"/>
    </source>
</evidence>
<keyword evidence="8" id="KW-0132">Cell division</keyword>
<evidence type="ECO:0000256" key="4">
    <source>
        <dbReference type="ARBA" id="ARBA00010731"/>
    </source>
</evidence>
<keyword evidence="9" id="KW-0493">Microtubule</keyword>
<evidence type="ECO:0000256" key="14">
    <source>
        <dbReference type="ARBA" id="ARBA00023242"/>
    </source>
</evidence>
<feature type="region of interest" description="Disordered" evidence="17">
    <location>
        <begin position="298"/>
        <end position="349"/>
    </location>
</feature>
<feature type="compositionally biased region" description="Basic and acidic residues" evidence="17">
    <location>
        <begin position="189"/>
        <end position="201"/>
    </location>
</feature>
<evidence type="ECO:0000256" key="7">
    <source>
        <dbReference type="ARBA" id="ARBA00022490"/>
    </source>
</evidence>
<feature type="compositionally biased region" description="Polar residues" evidence="17">
    <location>
        <begin position="127"/>
        <end position="147"/>
    </location>
</feature>
<dbReference type="Proteomes" id="UP000799421">
    <property type="component" value="Unassembled WGS sequence"/>
</dbReference>
<feature type="region of interest" description="Disordered" evidence="17">
    <location>
        <begin position="77"/>
        <end position="233"/>
    </location>
</feature>
<reference evidence="18" key="1">
    <citation type="journal article" date="2020" name="Stud. Mycol.">
        <title>101 Dothideomycetes genomes: a test case for predicting lifestyles and emergence of pathogens.</title>
        <authorList>
            <person name="Haridas S."/>
            <person name="Albert R."/>
            <person name="Binder M."/>
            <person name="Bloem J."/>
            <person name="Labutti K."/>
            <person name="Salamov A."/>
            <person name="Andreopoulos B."/>
            <person name="Baker S."/>
            <person name="Barry K."/>
            <person name="Bills G."/>
            <person name="Bluhm B."/>
            <person name="Cannon C."/>
            <person name="Castanera R."/>
            <person name="Culley D."/>
            <person name="Daum C."/>
            <person name="Ezra D."/>
            <person name="Gonzalez J."/>
            <person name="Henrissat B."/>
            <person name="Kuo A."/>
            <person name="Liang C."/>
            <person name="Lipzen A."/>
            <person name="Lutzoni F."/>
            <person name="Magnuson J."/>
            <person name="Mondo S."/>
            <person name="Nolan M."/>
            <person name="Ohm R."/>
            <person name="Pangilinan J."/>
            <person name="Park H.-J."/>
            <person name="Ramirez L."/>
            <person name="Alfaro M."/>
            <person name="Sun H."/>
            <person name="Tritt A."/>
            <person name="Yoshinaga Y."/>
            <person name="Zwiers L.-H."/>
            <person name="Turgeon B."/>
            <person name="Goodwin S."/>
            <person name="Spatafora J."/>
            <person name="Crous P."/>
            <person name="Grigoriev I."/>
        </authorList>
    </citation>
    <scope>NUCLEOTIDE SEQUENCE</scope>
    <source>
        <strain evidence="18">CBS 480.64</strain>
    </source>
</reference>
<feature type="compositionally biased region" description="Polar residues" evidence="17">
    <location>
        <begin position="325"/>
        <end position="335"/>
    </location>
</feature>
<organism evidence="18 19">
    <name type="scientific">Piedraia hortae CBS 480.64</name>
    <dbReference type="NCBI Taxonomy" id="1314780"/>
    <lineage>
        <taxon>Eukaryota</taxon>
        <taxon>Fungi</taxon>
        <taxon>Dikarya</taxon>
        <taxon>Ascomycota</taxon>
        <taxon>Pezizomycotina</taxon>
        <taxon>Dothideomycetes</taxon>
        <taxon>Dothideomycetidae</taxon>
        <taxon>Capnodiales</taxon>
        <taxon>Piedraiaceae</taxon>
        <taxon>Piedraia</taxon>
    </lineage>
</organism>
<evidence type="ECO:0000256" key="1">
    <source>
        <dbReference type="ARBA" id="ARBA00004123"/>
    </source>
</evidence>
<evidence type="ECO:0000256" key="10">
    <source>
        <dbReference type="ARBA" id="ARBA00022776"/>
    </source>
</evidence>
<keyword evidence="10" id="KW-0498">Mitosis</keyword>
<evidence type="ECO:0000256" key="15">
    <source>
        <dbReference type="ARBA" id="ARBA00023306"/>
    </source>
</evidence>
<evidence type="ECO:0000256" key="11">
    <source>
        <dbReference type="ARBA" id="ARBA00022829"/>
    </source>
</evidence>
<accession>A0A6A7C202</accession>
<evidence type="ECO:0000256" key="3">
    <source>
        <dbReference type="ARBA" id="ARBA00004629"/>
    </source>
</evidence>
<dbReference type="AlphaFoldDB" id="A0A6A7C202"/>
<evidence type="ECO:0000256" key="17">
    <source>
        <dbReference type="SAM" id="MobiDB-lite"/>
    </source>
</evidence>
<evidence type="ECO:0000256" key="12">
    <source>
        <dbReference type="ARBA" id="ARBA00022838"/>
    </source>
</evidence>
<dbReference type="GO" id="GO:0051301">
    <property type="term" value="P:cell division"/>
    <property type="evidence" value="ECO:0007669"/>
    <property type="project" value="UniProtKB-KW"/>
</dbReference>
<feature type="compositionally biased region" description="Low complexity" evidence="17">
    <location>
        <begin position="304"/>
        <end position="320"/>
    </location>
</feature>
<feature type="compositionally biased region" description="Polar residues" evidence="17">
    <location>
        <begin position="88"/>
        <end position="104"/>
    </location>
</feature>
<keyword evidence="15" id="KW-0131">Cell cycle</keyword>
<dbReference type="GO" id="GO:0005874">
    <property type="term" value="C:microtubule"/>
    <property type="evidence" value="ECO:0007669"/>
    <property type="project" value="UniProtKB-KW"/>
</dbReference>
<evidence type="ECO:0000256" key="8">
    <source>
        <dbReference type="ARBA" id="ARBA00022618"/>
    </source>
</evidence>
<evidence type="ECO:0000256" key="13">
    <source>
        <dbReference type="ARBA" id="ARBA00023212"/>
    </source>
</evidence>
<evidence type="ECO:0000313" key="18">
    <source>
        <dbReference type="EMBL" id="KAF2861606.1"/>
    </source>
</evidence>
<gene>
    <name evidence="18" type="ORF">K470DRAFT_245062</name>
</gene>
<dbReference type="Pfam" id="PF08655">
    <property type="entry name" value="DASH_Ask1"/>
    <property type="match status" value="1"/>
</dbReference>
<keyword evidence="7" id="KW-0963">Cytoplasm</keyword>
<proteinExistence type="inferred from homology"/>
<evidence type="ECO:0000256" key="5">
    <source>
        <dbReference type="ARBA" id="ARBA00014520"/>
    </source>
</evidence>
<keyword evidence="6" id="KW-0158">Chromosome</keyword>
<keyword evidence="13" id="KW-0206">Cytoskeleton</keyword>
<dbReference type="EMBL" id="MU005971">
    <property type="protein sequence ID" value="KAF2861606.1"/>
    <property type="molecule type" value="Genomic_DNA"/>
</dbReference>